<dbReference type="CDD" id="cd16913">
    <property type="entry name" value="YkuD_like"/>
    <property type="match status" value="1"/>
</dbReference>
<protein>
    <submittedName>
        <fullName evidence="11">L,D-transpeptidase</fullName>
    </submittedName>
</protein>
<sequence>MSVLLLLFVLHFVPGSFQEEPVLIVNKATHEVALFENGEQRFQAAAAIGKTDDLTPEGTFDIVVKAKDPYYRKKDIPGGDAKNPLGSRWIGFDARGTDGRIYGVHGTNNPSSVGKSVSAGCIRLKNDDVNKLYELIDKGSEIVIVNQEKSFGEVYDQWLEKNWGETLTK</sequence>
<dbReference type="STRING" id="192814.GCA_900166575_01417"/>
<dbReference type="Proteomes" id="UP000297982">
    <property type="component" value="Unassembled WGS sequence"/>
</dbReference>
<dbReference type="GO" id="GO:0008360">
    <property type="term" value="P:regulation of cell shape"/>
    <property type="evidence" value="ECO:0007669"/>
    <property type="project" value="UniProtKB-UniRule"/>
</dbReference>
<dbReference type="FunFam" id="2.40.440.10:FF:000003">
    <property type="entry name" value="L,D-transpeptidase YciB"/>
    <property type="match status" value="1"/>
</dbReference>
<evidence type="ECO:0000259" key="10">
    <source>
        <dbReference type="PROSITE" id="PS52029"/>
    </source>
</evidence>
<dbReference type="EMBL" id="SRJC01000001">
    <property type="protein sequence ID" value="TGB04372.1"/>
    <property type="molecule type" value="Genomic_DNA"/>
</dbReference>
<dbReference type="AlphaFoldDB" id="A0A4Z0H1Y4"/>
<evidence type="ECO:0000256" key="2">
    <source>
        <dbReference type="ARBA" id="ARBA00005992"/>
    </source>
</evidence>
<keyword evidence="5 9" id="KW-0133">Cell shape</keyword>
<dbReference type="RefSeq" id="WP_135326843.1">
    <property type="nucleotide sequence ID" value="NZ_SRJC01000001.1"/>
</dbReference>
<dbReference type="Gene3D" id="2.40.440.10">
    <property type="entry name" value="L,D-transpeptidase catalytic domain-like"/>
    <property type="match status" value="1"/>
</dbReference>
<dbReference type="GO" id="GO:0071972">
    <property type="term" value="F:peptidoglycan L,D-transpeptidase activity"/>
    <property type="evidence" value="ECO:0007669"/>
    <property type="project" value="TreeGrafter"/>
</dbReference>
<comment type="caution">
    <text evidence="11">The sequence shown here is derived from an EMBL/GenBank/DDBJ whole genome shotgun (WGS) entry which is preliminary data.</text>
</comment>
<comment type="similarity">
    <text evidence="2">Belongs to the YkuD family.</text>
</comment>
<evidence type="ECO:0000256" key="6">
    <source>
        <dbReference type="ARBA" id="ARBA00022984"/>
    </source>
</evidence>
<evidence type="ECO:0000256" key="7">
    <source>
        <dbReference type="ARBA" id="ARBA00023316"/>
    </source>
</evidence>
<comment type="pathway">
    <text evidence="1 9">Cell wall biogenesis; peptidoglycan biosynthesis.</text>
</comment>
<dbReference type="Pfam" id="PF03734">
    <property type="entry name" value="YkuD"/>
    <property type="match status" value="1"/>
</dbReference>
<dbReference type="GO" id="GO:0005576">
    <property type="term" value="C:extracellular region"/>
    <property type="evidence" value="ECO:0007669"/>
    <property type="project" value="TreeGrafter"/>
</dbReference>
<dbReference type="SUPFAM" id="SSF141523">
    <property type="entry name" value="L,D-transpeptidase catalytic domain-like"/>
    <property type="match status" value="1"/>
</dbReference>
<dbReference type="GO" id="GO:0071555">
    <property type="term" value="P:cell wall organization"/>
    <property type="evidence" value="ECO:0007669"/>
    <property type="project" value="UniProtKB-UniRule"/>
</dbReference>
<dbReference type="PANTHER" id="PTHR30582">
    <property type="entry name" value="L,D-TRANSPEPTIDASE"/>
    <property type="match status" value="1"/>
</dbReference>
<evidence type="ECO:0000256" key="3">
    <source>
        <dbReference type="ARBA" id="ARBA00022679"/>
    </source>
</evidence>
<dbReference type="PROSITE" id="PS52029">
    <property type="entry name" value="LD_TPASE"/>
    <property type="match status" value="1"/>
</dbReference>
<keyword evidence="6 9" id="KW-0573">Peptidoglycan synthesis</keyword>
<evidence type="ECO:0000256" key="5">
    <source>
        <dbReference type="ARBA" id="ARBA00022960"/>
    </source>
</evidence>
<feature type="active site" description="Nucleophile" evidence="9">
    <location>
        <position position="121"/>
    </location>
</feature>
<evidence type="ECO:0000256" key="1">
    <source>
        <dbReference type="ARBA" id="ARBA00004752"/>
    </source>
</evidence>
<dbReference type="InterPro" id="IPR050979">
    <property type="entry name" value="LD-transpeptidase"/>
</dbReference>
<gene>
    <name evidence="11" type="ORF">E4663_05085</name>
</gene>
<evidence type="ECO:0000256" key="9">
    <source>
        <dbReference type="PROSITE-ProRule" id="PRU01373"/>
    </source>
</evidence>
<dbReference type="GO" id="GO:0018104">
    <property type="term" value="P:peptidoglycan-protein cross-linking"/>
    <property type="evidence" value="ECO:0007669"/>
    <property type="project" value="TreeGrafter"/>
</dbReference>
<evidence type="ECO:0000313" key="11">
    <source>
        <dbReference type="EMBL" id="TGB04372.1"/>
    </source>
</evidence>
<evidence type="ECO:0000256" key="8">
    <source>
        <dbReference type="ARBA" id="ARBA00060592"/>
    </source>
</evidence>
<organism evidence="11 12">
    <name type="scientific">Halobacillus salinus</name>
    <dbReference type="NCBI Taxonomy" id="192814"/>
    <lineage>
        <taxon>Bacteria</taxon>
        <taxon>Bacillati</taxon>
        <taxon>Bacillota</taxon>
        <taxon>Bacilli</taxon>
        <taxon>Bacillales</taxon>
        <taxon>Bacillaceae</taxon>
        <taxon>Halobacillus</taxon>
    </lineage>
</organism>
<evidence type="ECO:0000313" key="12">
    <source>
        <dbReference type="Proteomes" id="UP000297982"/>
    </source>
</evidence>
<name>A0A4Z0H1Y4_9BACI</name>
<reference evidence="11 12" key="1">
    <citation type="journal article" date="2003" name="Int. J. Syst. Evol. Microbiol.">
        <title>Halobacillus salinus sp. nov., isolated from a salt lake on the coast of the East Sea in Korea.</title>
        <authorList>
            <person name="Yoon J.H."/>
            <person name="Kang K.H."/>
            <person name="Park Y.H."/>
        </authorList>
    </citation>
    <scope>NUCLEOTIDE SEQUENCE [LARGE SCALE GENOMIC DNA]</scope>
    <source>
        <strain evidence="11 12">HSL-3</strain>
    </source>
</reference>
<accession>A0A4Z0H1Y4</accession>
<feature type="active site" description="Proton donor/acceptor" evidence="9">
    <location>
        <position position="105"/>
    </location>
</feature>
<dbReference type="GO" id="GO:0016740">
    <property type="term" value="F:transferase activity"/>
    <property type="evidence" value="ECO:0007669"/>
    <property type="project" value="UniProtKB-KW"/>
</dbReference>
<keyword evidence="4" id="KW-0378">Hydrolase</keyword>
<keyword evidence="7 9" id="KW-0961">Cell wall biogenesis/degradation</keyword>
<evidence type="ECO:0000256" key="4">
    <source>
        <dbReference type="ARBA" id="ARBA00022801"/>
    </source>
</evidence>
<dbReference type="PANTHER" id="PTHR30582:SF4">
    <property type="entry name" value="L,D-TRANSPEPTIDASE YQJB-RELATED"/>
    <property type="match status" value="1"/>
</dbReference>
<proteinExistence type="inferred from homology"/>
<keyword evidence="12" id="KW-1185">Reference proteome</keyword>
<feature type="domain" description="L,D-TPase catalytic" evidence="10">
    <location>
        <begin position="21"/>
        <end position="145"/>
    </location>
</feature>
<dbReference type="InterPro" id="IPR038063">
    <property type="entry name" value="Transpep_catalytic_dom"/>
</dbReference>
<keyword evidence="3" id="KW-0808">Transferase</keyword>
<dbReference type="InterPro" id="IPR005490">
    <property type="entry name" value="LD_TPept_cat_dom"/>
</dbReference>
<dbReference type="UniPathway" id="UPA00219"/>
<comment type="pathway">
    <text evidence="8">Glycan biosynthesis.</text>
</comment>